<protein>
    <recommendedName>
        <fullName evidence="1">non-specific serine/threonine protein kinase</fullName>
        <ecNumber evidence="1">2.7.11.1</ecNumber>
    </recommendedName>
</protein>
<dbReference type="PROSITE" id="PS50011">
    <property type="entry name" value="PROTEIN_KINASE_DOM"/>
    <property type="match status" value="1"/>
</dbReference>
<dbReference type="SMART" id="SM00220">
    <property type="entry name" value="S_TKc"/>
    <property type="match status" value="1"/>
</dbReference>
<reference evidence="7 8" key="1">
    <citation type="journal article" date="2018" name="MBio">
        <title>Comparative Genomics Reveals the Core Gene Toolbox for the Fungus-Insect Symbiosis.</title>
        <authorList>
            <person name="Wang Y."/>
            <person name="Stata M."/>
            <person name="Wang W."/>
            <person name="Stajich J.E."/>
            <person name="White M.M."/>
            <person name="Moncalvo J.M."/>
        </authorList>
    </citation>
    <scope>NUCLEOTIDE SEQUENCE [LARGE SCALE GENOMIC DNA]</scope>
    <source>
        <strain evidence="7 8">AUS-77-4</strain>
    </source>
</reference>
<dbReference type="InterPro" id="IPR000719">
    <property type="entry name" value="Prot_kinase_dom"/>
</dbReference>
<evidence type="ECO:0000256" key="1">
    <source>
        <dbReference type="ARBA" id="ARBA00012513"/>
    </source>
</evidence>
<dbReference type="GO" id="GO:0005737">
    <property type="term" value="C:cytoplasm"/>
    <property type="evidence" value="ECO:0007669"/>
    <property type="project" value="TreeGrafter"/>
</dbReference>
<accession>A0A2T9Z3V0</accession>
<dbReference type="PROSITE" id="PS00107">
    <property type="entry name" value="PROTEIN_KINASE_ATP"/>
    <property type="match status" value="1"/>
</dbReference>
<evidence type="ECO:0000313" key="7">
    <source>
        <dbReference type="EMBL" id="PVU99224.1"/>
    </source>
</evidence>
<feature type="domain" description="Protein kinase" evidence="6">
    <location>
        <begin position="82"/>
        <end position="331"/>
    </location>
</feature>
<dbReference type="OrthoDB" id="8693905at2759"/>
<gene>
    <name evidence="7" type="ORF">BB559_000891</name>
</gene>
<feature type="binding site" evidence="4">
    <location>
        <position position="111"/>
    </location>
    <ligand>
        <name>ATP</name>
        <dbReference type="ChEBI" id="CHEBI:30616"/>
    </ligand>
</feature>
<evidence type="ECO:0000256" key="2">
    <source>
        <dbReference type="ARBA" id="ARBA00022741"/>
    </source>
</evidence>
<evidence type="ECO:0000256" key="4">
    <source>
        <dbReference type="PROSITE-ProRule" id="PRU10141"/>
    </source>
</evidence>
<dbReference type="InterPro" id="IPR050629">
    <property type="entry name" value="STE20/SPS1-PAK"/>
</dbReference>
<dbReference type="Proteomes" id="UP000245699">
    <property type="component" value="Unassembled WGS sequence"/>
</dbReference>
<name>A0A2T9Z3V0_9FUNG</name>
<sequence>MTEAIRPEWAIEVSLGNSQLDVKKCCHSKAGFLSLFPTFHIPTTNVRIPLTPYPILTICTLYSPCNPFPHFLMSRNLVLDTYQIGDCIGKGAYGSVFRALNTKNGDFVAIKQISIDGEEKAEALESAKKEIEMLKSLNHPNIIKYHNYELSSNHLNIILELCEGGSLQNIISKFGKLPEKLVGIFISQVLNGLSYLHSKNIIHRDIKAANLLCTKSGHVKLSDFGTSRLHNGKLTIAGSPYWVAPEIITMNGATQASDIWSLGCTIVQLVTGEAPYQNMPIPAALYHIVNNPHPPLSDTLSPNLKLFLMSCFIKNPTNRPTANTLLSHPWILDCISPDSFNRVLPTQETDNPLVDPSFYTPESQSYDSSYYKTDSNKNGKYISTFTESADDDWESDFQDLHKLNINKETAKVNSDDIKNNKYLLLIQSQIGLQKLAKSHISKNTSKSSSDTQSRHSKENDHPTSKKHQYNYSDYFNFDSLSKTSNRNKFGALHTSLFESNTLNFENAPTTSTNPNSNHHSSESLGKHRTNFEANVNMNMNSIDKKQKKIFKEIQTDIFFSSLSTLKSSEAHPSEIKTCIKNLNSLYESTDFFCSEKYITMCTNRISNLILNSPIDSPILNDLMNLTLSVSFCITSVN</sequence>
<dbReference type="PANTHER" id="PTHR48012">
    <property type="entry name" value="STERILE20-LIKE KINASE, ISOFORM B-RELATED"/>
    <property type="match status" value="1"/>
</dbReference>
<dbReference type="FunFam" id="3.30.200.20:FF:000042">
    <property type="entry name" value="Aurora kinase A"/>
    <property type="match status" value="1"/>
</dbReference>
<dbReference type="SUPFAM" id="SSF56112">
    <property type="entry name" value="Protein kinase-like (PK-like)"/>
    <property type="match status" value="1"/>
</dbReference>
<dbReference type="InterPro" id="IPR011009">
    <property type="entry name" value="Kinase-like_dom_sf"/>
</dbReference>
<dbReference type="FunFam" id="1.10.510.10:FF:000571">
    <property type="entry name" value="Maternal embryonic leucine zipper kinase"/>
    <property type="match status" value="1"/>
</dbReference>
<dbReference type="STRING" id="61424.A0A2T9Z3V0"/>
<evidence type="ECO:0000256" key="5">
    <source>
        <dbReference type="SAM" id="MobiDB-lite"/>
    </source>
</evidence>
<dbReference type="Pfam" id="PF00069">
    <property type="entry name" value="Pkinase"/>
    <property type="match status" value="1"/>
</dbReference>
<keyword evidence="8" id="KW-1185">Reference proteome</keyword>
<organism evidence="7 8">
    <name type="scientific">Furculomyces boomerangus</name>
    <dbReference type="NCBI Taxonomy" id="61424"/>
    <lineage>
        <taxon>Eukaryota</taxon>
        <taxon>Fungi</taxon>
        <taxon>Fungi incertae sedis</taxon>
        <taxon>Zoopagomycota</taxon>
        <taxon>Kickxellomycotina</taxon>
        <taxon>Harpellomycetes</taxon>
        <taxon>Harpellales</taxon>
        <taxon>Harpellaceae</taxon>
        <taxon>Furculomyces</taxon>
    </lineage>
</organism>
<feature type="region of interest" description="Disordered" evidence="5">
    <location>
        <begin position="504"/>
        <end position="524"/>
    </location>
</feature>
<evidence type="ECO:0000256" key="3">
    <source>
        <dbReference type="ARBA" id="ARBA00022840"/>
    </source>
</evidence>
<keyword evidence="3 4" id="KW-0067">ATP-binding</keyword>
<feature type="compositionally biased region" description="Low complexity" evidence="5">
    <location>
        <begin position="441"/>
        <end position="451"/>
    </location>
</feature>
<dbReference type="InterPro" id="IPR008271">
    <property type="entry name" value="Ser/Thr_kinase_AS"/>
</dbReference>
<dbReference type="EMBL" id="MBFT01000048">
    <property type="protein sequence ID" value="PVU99224.1"/>
    <property type="molecule type" value="Genomic_DNA"/>
</dbReference>
<dbReference type="PANTHER" id="PTHR48012:SF26">
    <property type="entry name" value="SERINE_THREONINE-PROTEIN KINASE DDB_G0283821-RELATED"/>
    <property type="match status" value="1"/>
</dbReference>
<comment type="caution">
    <text evidence="7">The sequence shown here is derived from an EMBL/GenBank/DDBJ whole genome shotgun (WGS) entry which is preliminary data.</text>
</comment>
<dbReference type="GO" id="GO:0004674">
    <property type="term" value="F:protein serine/threonine kinase activity"/>
    <property type="evidence" value="ECO:0007669"/>
    <property type="project" value="UniProtKB-EC"/>
</dbReference>
<keyword evidence="2 4" id="KW-0547">Nucleotide-binding</keyword>
<dbReference type="EC" id="2.7.11.1" evidence="1"/>
<feature type="compositionally biased region" description="Basic and acidic residues" evidence="5">
    <location>
        <begin position="452"/>
        <end position="463"/>
    </location>
</feature>
<evidence type="ECO:0000313" key="8">
    <source>
        <dbReference type="Proteomes" id="UP000245699"/>
    </source>
</evidence>
<proteinExistence type="predicted"/>
<dbReference type="GO" id="GO:0005524">
    <property type="term" value="F:ATP binding"/>
    <property type="evidence" value="ECO:0007669"/>
    <property type="project" value="UniProtKB-UniRule"/>
</dbReference>
<dbReference type="CDD" id="cd06627">
    <property type="entry name" value="STKc_Cdc7_like"/>
    <property type="match status" value="1"/>
</dbReference>
<feature type="compositionally biased region" description="Low complexity" evidence="5">
    <location>
        <begin position="508"/>
        <end position="518"/>
    </location>
</feature>
<feature type="region of interest" description="Disordered" evidence="5">
    <location>
        <begin position="437"/>
        <end position="468"/>
    </location>
</feature>
<dbReference type="AlphaFoldDB" id="A0A2T9Z3V0"/>
<evidence type="ECO:0000259" key="6">
    <source>
        <dbReference type="PROSITE" id="PS50011"/>
    </source>
</evidence>
<dbReference type="Gene3D" id="1.10.510.10">
    <property type="entry name" value="Transferase(Phosphotransferase) domain 1"/>
    <property type="match status" value="1"/>
</dbReference>
<dbReference type="PROSITE" id="PS00108">
    <property type="entry name" value="PROTEIN_KINASE_ST"/>
    <property type="match status" value="1"/>
</dbReference>
<dbReference type="InterPro" id="IPR017441">
    <property type="entry name" value="Protein_kinase_ATP_BS"/>
</dbReference>